<keyword evidence="2" id="KW-1185">Reference proteome</keyword>
<dbReference type="AlphaFoldDB" id="A0A1Q9E3H8"/>
<evidence type="ECO:0000313" key="1">
    <source>
        <dbReference type="EMBL" id="OLQ01975.1"/>
    </source>
</evidence>
<protein>
    <submittedName>
        <fullName evidence="1">Uncharacterized protein</fullName>
    </submittedName>
</protein>
<reference evidence="1 2" key="1">
    <citation type="submission" date="2016-02" db="EMBL/GenBank/DDBJ databases">
        <title>Genome analysis of coral dinoflagellate symbionts highlights evolutionary adaptations to a symbiotic lifestyle.</title>
        <authorList>
            <person name="Aranda M."/>
            <person name="Li Y."/>
            <person name="Liew Y.J."/>
            <person name="Baumgarten S."/>
            <person name="Simakov O."/>
            <person name="Wilson M."/>
            <person name="Piel J."/>
            <person name="Ashoor H."/>
            <person name="Bougouffa S."/>
            <person name="Bajic V.B."/>
            <person name="Ryu T."/>
            <person name="Ravasi T."/>
            <person name="Bayer T."/>
            <person name="Micklem G."/>
            <person name="Kim H."/>
            <person name="Bhak J."/>
            <person name="Lajeunesse T.C."/>
            <person name="Voolstra C.R."/>
        </authorList>
    </citation>
    <scope>NUCLEOTIDE SEQUENCE [LARGE SCALE GENOMIC DNA]</scope>
    <source>
        <strain evidence="1 2">CCMP2467</strain>
    </source>
</reference>
<comment type="caution">
    <text evidence="1">The sequence shown here is derived from an EMBL/GenBank/DDBJ whole genome shotgun (WGS) entry which is preliminary data.</text>
</comment>
<organism evidence="1 2">
    <name type="scientific">Symbiodinium microadriaticum</name>
    <name type="common">Dinoflagellate</name>
    <name type="synonym">Zooxanthella microadriatica</name>
    <dbReference type="NCBI Taxonomy" id="2951"/>
    <lineage>
        <taxon>Eukaryota</taxon>
        <taxon>Sar</taxon>
        <taxon>Alveolata</taxon>
        <taxon>Dinophyceae</taxon>
        <taxon>Suessiales</taxon>
        <taxon>Symbiodiniaceae</taxon>
        <taxon>Symbiodinium</taxon>
    </lineage>
</organism>
<dbReference type="Proteomes" id="UP000186817">
    <property type="component" value="Unassembled WGS sequence"/>
</dbReference>
<name>A0A1Q9E3H8_SYMMI</name>
<gene>
    <name evidence="1" type="ORF">AK812_SmicGene15235</name>
</gene>
<dbReference type="EMBL" id="LSRX01000276">
    <property type="protein sequence ID" value="OLQ01975.1"/>
    <property type="molecule type" value="Genomic_DNA"/>
</dbReference>
<proteinExistence type="predicted"/>
<sequence>MSAPLGDELSLSFPLYIEEVPYTKLFLRGICKLFGLVDQPVKRGLVFIDGRSAGEERPLPPSMAQEAQIRTRMTVRVVTTMLILILMMRMSTLRLAVNFGSVAWQALPNGFPEVN</sequence>
<evidence type="ECO:0000313" key="2">
    <source>
        <dbReference type="Proteomes" id="UP000186817"/>
    </source>
</evidence>
<accession>A0A1Q9E3H8</accession>